<dbReference type="Pfam" id="PF25199">
    <property type="entry name" value="nSTAND_NTPase5"/>
    <property type="match status" value="1"/>
</dbReference>
<dbReference type="InterPro" id="IPR029035">
    <property type="entry name" value="DHS-like_NAD/FAD-binding_dom"/>
</dbReference>
<dbReference type="KEGG" id="hni:W911_16830"/>
<reference evidence="2 3" key="1">
    <citation type="journal article" date="2014" name="Genome Announc.">
        <title>Complete Genome Sequence of Hyphomicrobium nitrativorans Strain NL23, a Denitrifying Bacterium Isolated from Biofilm of a Methanol-Fed Denitrification System Treating Seawater at the Montreal Biodome.</title>
        <authorList>
            <person name="Martineau C."/>
            <person name="Villeneuve C."/>
            <person name="Mauffrey F."/>
            <person name="Villemur R."/>
        </authorList>
    </citation>
    <scope>NUCLEOTIDE SEQUENCE [LARGE SCALE GENOMIC DNA]</scope>
    <source>
        <strain evidence="2">NL23</strain>
    </source>
</reference>
<dbReference type="Proteomes" id="UP000018542">
    <property type="component" value="Chromosome"/>
</dbReference>
<evidence type="ECO:0000259" key="1">
    <source>
        <dbReference type="Pfam" id="PF25199"/>
    </source>
</evidence>
<dbReference type="PATRIC" id="fig|1029756.8.peg.3505"/>
<dbReference type="HOGENOM" id="CLU_011116_0_0_5"/>
<organism evidence="2 3">
    <name type="scientific">Hyphomicrobium nitrativorans NL23</name>
    <dbReference type="NCBI Taxonomy" id="1029756"/>
    <lineage>
        <taxon>Bacteria</taxon>
        <taxon>Pseudomonadati</taxon>
        <taxon>Pseudomonadota</taxon>
        <taxon>Alphaproteobacteria</taxon>
        <taxon>Hyphomicrobiales</taxon>
        <taxon>Hyphomicrobiaceae</taxon>
        <taxon>Hyphomicrobium</taxon>
    </lineage>
</organism>
<accession>V5SIR9</accession>
<gene>
    <name evidence="2" type="ORF">W911_16830</name>
</gene>
<evidence type="ECO:0000313" key="2">
    <source>
        <dbReference type="EMBL" id="AHB50438.1"/>
    </source>
</evidence>
<dbReference type="InterPro" id="IPR057574">
    <property type="entry name" value="nSTAND_NTPase5_dom"/>
</dbReference>
<dbReference type="Gene3D" id="1.25.40.10">
    <property type="entry name" value="Tetratricopeptide repeat domain"/>
    <property type="match status" value="1"/>
</dbReference>
<dbReference type="RefSeq" id="WP_023788658.1">
    <property type="nucleotide sequence ID" value="NC_022997.1"/>
</dbReference>
<dbReference type="EMBL" id="CP006912">
    <property type="protein sequence ID" value="AHB50438.1"/>
    <property type="molecule type" value="Genomic_DNA"/>
</dbReference>
<feature type="domain" description="Novel STAND NTPase 5" evidence="1">
    <location>
        <begin position="327"/>
        <end position="471"/>
    </location>
</feature>
<keyword evidence="3" id="KW-1185">Reference proteome</keyword>
<dbReference type="OrthoDB" id="7357874at2"/>
<sequence length="1043" mass="117396">MTTTLAPPRVDLPAALQQSVRSQHVVLFLGAGASMDALDTHGRHGPSAKELRAQLGIRFFNNPMEDYDLTVLAEMAIQVHGQATVFEFVRTQLDAFQPSPAHKLLPGFRWRGLATTNYDLLVDKAYSARDRLQTLVPFVKDSEPVEERLQRDAAPLMFLKLHGCLNHLHDKDVPLVLSPEHYSQYERHRTRLYDRLRSWAFESAFVFVGYQLADPHIRNLIYDLAADGIKRPAYYIVTPKATDFEVQFWASRNVHIIKATFNEFMQALDREIPPAARALAPTPSTVTEPVRRHFKTNQPTPAALATALERDLTLVHPQMPLAAQDPQRFYQGFDTGWGAIAQRLDFPRRIVDNIVLDAVLDPPAGPELDFYVVTGPAGSGKTIVLKRAAWEAAADYDALVLWLNDSGAISFDTLAELHRLSGKRLFLFVDKLALRVDVLHSLITTAKLKGLPLTLIGAERLNEWNVYCESLQQSGMPNDMAIPILTGAEIEALLDLLTRHNALGLLAGQQRDAQVRAFTDRAESQLLVALHETTLGKPFEKIVHEEYLGIVPEQARQLYLDICTLHQYGVVARAGTISRISGIRFADYQQNFLVPLENVVLNDVDHYTGDWHYIARHSHIAKLVFQQACASDEERAEQLARIVGALDIGYSSDARALDEITRGRKLADDLASPEAGRTIYRAALEAAPDRAFLYQQWAIFELNHPQGSLDESDRLVREALLLGPDAKPIKHTHALICRKRANLATSPLAKEQYRRLARERLSEMRADRDAYVLSTRVNITIDEIADLAQALADPPNERDLAFFQDKIKDAEKQLAQFQQLFPDDSEPHKAEARLRDILSQHKRTVAALEKAWKAGPRGSGVAIRLAQYYDEHHEPARSGEVLRSALERNPDDRMAHLEMAKYLLANEPDRHLAIQQHLAKSYASNDHNYEARYLHAQYLFLTGSAHEAQQVFVQIDRLAPSHFRQRAPARDTIITKRLGCYTGTIASLKATIAFVQSAAYPARIFTHADNTPPLMWNSLRSGDTVSFKVRFNRKGPIAFDLLH</sequence>
<name>V5SIR9_9HYPH</name>
<dbReference type="Pfam" id="PF13289">
    <property type="entry name" value="SIR2_2"/>
    <property type="match status" value="1"/>
</dbReference>
<dbReference type="AlphaFoldDB" id="V5SIR9"/>
<dbReference type="SUPFAM" id="SSF48452">
    <property type="entry name" value="TPR-like"/>
    <property type="match status" value="1"/>
</dbReference>
<protein>
    <recommendedName>
        <fullName evidence="1">Novel STAND NTPase 5 domain-containing protein</fullName>
    </recommendedName>
</protein>
<dbReference type="InterPro" id="IPR027417">
    <property type="entry name" value="P-loop_NTPase"/>
</dbReference>
<dbReference type="InterPro" id="IPR011990">
    <property type="entry name" value="TPR-like_helical_dom_sf"/>
</dbReference>
<dbReference type="SUPFAM" id="SSF52467">
    <property type="entry name" value="DHS-like NAD/FAD-binding domain"/>
    <property type="match status" value="1"/>
</dbReference>
<dbReference type="SUPFAM" id="SSF52540">
    <property type="entry name" value="P-loop containing nucleoside triphosphate hydrolases"/>
    <property type="match status" value="1"/>
</dbReference>
<evidence type="ECO:0000313" key="3">
    <source>
        <dbReference type="Proteomes" id="UP000018542"/>
    </source>
</evidence>
<proteinExistence type="predicted"/>